<feature type="transmembrane region" description="Helical" evidence="6">
    <location>
        <begin position="359"/>
        <end position="380"/>
    </location>
</feature>
<organism evidence="7 8">
    <name type="scientific">Confluentibacter flavum</name>
    <dbReference type="NCBI Taxonomy" id="1909700"/>
    <lineage>
        <taxon>Bacteria</taxon>
        <taxon>Pseudomonadati</taxon>
        <taxon>Bacteroidota</taxon>
        <taxon>Flavobacteriia</taxon>
        <taxon>Flavobacteriales</taxon>
        <taxon>Flavobacteriaceae</taxon>
        <taxon>Confluentibacter</taxon>
    </lineage>
</organism>
<feature type="transmembrane region" description="Helical" evidence="6">
    <location>
        <begin position="102"/>
        <end position="125"/>
    </location>
</feature>
<dbReference type="GO" id="GO:0005886">
    <property type="term" value="C:plasma membrane"/>
    <property type="evidence" value="ECO:0007669"/>
    <property type="project" value="UniProtKB-SubCell"/>
</dbReference>
<evidence type="ECO:0000313" key="7">
    <source>
        <dbReference type="EMBL" id="PKQ45755.1"/>
    </source>
</evidence>
<dbReference type="PANTHER" id="PTHR30250">
    <property type="entry name" value="PST FAMILY PREDICTED COLANIC ACID TRANSPORTER"/>
    <property type="match status" value="1"/>
</dbReference>
<evidence type="ECO:0000256" key="4">
    <source>
        <dbReference type="ARBA" id="ARBA00022989"/>
    </source>
</evidence>
<accession>A0A2N3HLA8</accession>
<evidence type="ECO:0000256" key="2">
    <source>
        <dbReference type="ARBA" id="ARBA00022475"/>
    </source>
</evidence>
<feature type="transmembrane region" description="Helical" evidence="6">
    <location>
        <begin position="201"/>
        <end position="225"/>
    </location>
</feature>
<evidence type="ECO:0000256" key="6">
    <source>
        <dbReference type="SAM" id="Phobius"/>
    </source>
</evidence>
<feature type="transmembrane region" description="Helical" evidence="6">
    <location>
        <begin position="330"/>
        <end position="353"/>
    </location>
</feature>
<dbReference type="RefSeq" id="WP_106659144.1">
    <property type="nucleotide sequence ID" value="NZ_PJEO01000017.1"/>
</dbReference>
<feature type="transmembrane region" description="Helical" evidence="6">
    <location>
        <begin position="59"/>
        <end position="81"/>
    </location>
</feature>
<protein>
    <submittedName>
        <fullName evidence="7">Uncharacterized protein</fullName>
    </submittedName>
</protein>
<evidence type="ECO:0000256" key="3">
    <source>
        <dbReference type="ARBA" id="ARBA00022692"/>
    </source>
</evidence>
<feature type="transmembrane region" description="Helical" evidence="6">
    <location>
        <begin position="418"/>
        <end position="436"/>
    </location>
</feature>
<keyword evidence="3 6" id="KW-0812">Transmembrane</keyword>
<dbReference type="AlphaFoldDB" id="A0A2N3HLA8"/>
<keyword evidence="2" id="KW-1003">Cell membrane</keyword>
<evidence type="ECO:0000313" key="8">
    <source>
        <dbReference type="Proteomes" id="UP000233435"/>
    </source>
</evidence>
<keyword evidence="4 6" id="KW-1133">Transmembrane helix</keyword>
<name>A0A2N3HLA8_9FLAO</name>
<dbReference type="Proteomes" id="UP000233435">
    <property type="component" value="Unassembled WGS sequence"/>
</dbReference>
<feature type="transmembrane region" description="Helical" evidence="6">
    <location>
        <begin position="286"/>
        <end position="309"/>
    </location>
</feature>
<dbReference type="InterPro" id="IPR002797">
    <property type="entry name" value="Polysacc_synth"/>
</dbReference>
<sequence length="453" mass="51395">MTNKFIFKIRSFFLSGSELSIKVKKNVVGLIFIKGYSLIISFLLVPITLEILGSYKYGIWITIFNILAMIQILDIGIGNGLRNMLTSSNATNNINKAKEYVSTAYIMLGFISLLLCALFIIPWNYIDWAGVFNTDNSLKNEIKELIGITFVLTLMSFFLNLINIILTSYHKPALSSLIFAFSNTIVLALFLIFKVSLKENLIVIGLIYSAVPIIVLVVASILLFSRNYYLIRPSFRYFKRERINELLSLGSKFFIIQISILIIFQTDSLIISHFLDPSEVTPYSIVYKYFSIISTVVTIILTPFWAAYSHANEKKDFLWIKNILVKQFKSFILVIVLIFLMLIVSKPVISLWLGNNLSISLSLIISMAIFTLINVWNIAIGTFLNGINRIKVQLICSVIGLIINIPLSIYLIKEYGVTGVIIATSMSLLFFSIFGAREVLKVLKEHNNFLLNR</sequence>
<proteinExistence type="predicted"/>
<feature type="transmembrane region" description="Helical" evidence="6">
    <location>
        <begin position="246"/>
        <end position="266"/>
    </location>
</feature>
<dbReference type="PANTHER" id="PTHR30250:SF11">
    <property type="entry name" value="O-ANTIGEN TRANSPORTER-RELATED"/>
    <property type="match status" value="1"/>
</dbReference>
<comment type="caution">
    <text evidence="7">The sequence shown here is derived from an EMBL/GenBank/DDBJ whole genome shotgun (WGS) entry which is preliminary data.</text>
</comment>
<feature type="transmembrane region" description="Helical" evidence="6">
    <location>
        <begin position="173"/>
        <end position="195"/>
    </location>
</feature>
<comment type="subcellular location">
    <subcellularLocation>
        <location evidence="1">Cell membrane</location>
        <topology evidence="1">Multi-pass membrane protein</topology>
    </subcellularLocation>
</comment>
<reference evidence="7 8" key="1">
    <citation type="submission" date="2017-12" db="EMBL/GenBank/DDBJ databases">
        <title>Confluentibacter flavum sp. nov., isolated from the saline lake.</title>
        <authorList>
            <person name="Yu L."/>
        </authorList>
    </citation>
    <scope>NUCLEOTIDE SEQUENCE [LARGE SCALE GENOMIC DNA]</scope>
    <source>
        <strain evidence="7 8">3B</strain>
    </source>
</reference>
<gene>
    <name evidence="7" type="ORF">CSW08_06725</name>
</gene>
<keyword evidence="5 6" id="KW-0472">Membrane</keyword>
<evidence type="ECO:0000256" key="5">
    <source>
        <dbReference type="ARBA" id="ARBA00023136"/>
    </source>
</evidence>
<keyword evidence="8" id="KW-1185">Reference proteome</keyword>
<evidence type="ECO:0000256" key="1">
    <source>
        <dbReference type="ARBA" id="ARBA00004651"/>
    </source>
</evidence>
<dbReference type="Pfam" id="PF01943">
    <property type="entry name" value="Polysacc_synt"/>
    <property type="match status" value="1"/>
</dbReference>
<dbReference type="OrthoDB" id="512217at2"/>
<dbReference type="EMBL" id="PJEO01000017">
    <property type="protein sequence ID" value="PKQ45755.1"/>
    <property type="molecule type" value="Genomic_DNA"/>
</dbReference>
<feature type="transmembrane region" description="Helical" evidence="6">
    <location>
        <begin position="392"/>
        <end position="412"/>
    </location>
</feature>
<feature type="transmembrane region" description="Helical" evidence="6">
    <location>
        <begin position="27"/>
        <end position="47"/>
    </location>
</feature>
<dbReference type="InterPro" id="IPR050833">
    <property type="entry name" value="Poly_Biosynth_Transport"/>
</dbReference>
<feature type="transmembrane region" description="Helical" evidence="6">
    <location>
        <begin position="145"/>
        <end position="166"/>
    </location>
</feature>